<comment type="caution">
    <text evidence="1">The sequence shown here is derived from an EMBL/GenBank/DDBJ whole genome shotgun (WGS) entry which is preliminary data.</text>
</comment>
<reference evidence="1 2" key="1">
    <citation type="submission" date="2019-02" db="EMBL/GenBank/DDBJ databases">
        <title>Sequencing the genomes of 1000 actinobacteria strains.</title>
        <authorList>
            <person name="Klenk H.-P."/>
        </authorList>
    </citation>
    <scope>NUCLEOTIDE SEQUENCE [LARGE SCALE GENOMIC DNA]</scope>
    <source>
        <strain evidence="1 2">DSM 45612</strain>
    </source>
</reference>
<evidence type="ECO:0000313" key="1">
    <source>
        <dbReference type="EMBL" id="RZU75334.1"/>
    </source>
</evidence>
<dbReference type="RefSeq" id="WP_242624156.1">
    <property type="nucleotide sequence ID" value="NZ_SHLD01000001.1"/>
</dbReference>
<proteinExistence type="predicted"/>
<dbReference type="Proteomes" id="UP000294114">
    <property type="component" value="Unassembled WGS sequence"/>
</dbReference>
<gene>
    <name evidence="1" type="ORF">EV384_3869</name>
</gene>
<keyword evidence="2" id="KW-1185">Reference proteome</keyword>
<evidence type="ECO:0000313" key="2">
    <source>
        <dbReference type="Proteomes" id="UP000294114"/>
    </source>
</evidence>
<dbReference type="AlphaFoldDB" id="A0A4Q8BBX5"/>
<accession>A0A4Q8BBX5</accession>
<sequence length="59" mass="6144">MQATTVVNLKGHRDDPAYADVVYVGRAMYRGRPSSSPSAPTCAGADSAAGAYRNAATLR</sequence>
<dbReference type="EMBL" id="SHLD01000001">
    <property type="protein sequence ID" value="RZU75334.1"/>
    <property type="molecule type" value="Genomic_DNA"/>
</dbReference>
<name>A0A4Q8BBX5_9ACTN</name>
<organism evidence="1 2">
    <name type="scientific">Micromonospora kangleipakensis</name>
    <dbReference type="NCBI Taxonomy" id="1077942"/>
    <lineage>
        <taxon>Bacteria</taxon>
        <taxon>Bacillati</taxon>
        <taxon>Actinomycetota</taxon>
        <taxon>Actinomycetes</taxon>
        <taxon>Micromonosporales</taxon>
        <taxon>Micromonosporaceae</taxon>
        <taxon>Micromonospora</taxon>
    </lineage>
</organism>
<protein>
    <submittedName>
        <fullName evidence="1">Uncharacterized protein</fullName>
    </submittedName>
</protein>